<dbReference type="Pfam" id="PF04542">
    <property type="entry name" value="Sigma70_r2"/>
    <property type="match status" value="1"/>
</dbReference>
<keyword evidence="3 6" id="KW-0731">Sigma factor</keyword>
<evidence type="ECO:0000313" key="9">
    <source>
        <dbReference type="EMBL" id="WAH35905.1"/>
    </source>
</evidence>
<dbReference type="PANTHER" id="PTHR43133:SF60">
    <property type="entry name" value="RNA POLYMERASE SIGMA FACTOR SIGV"/>
    <property type="match status" value="1"/>
</dbReference>
<dbReference type="Gene3D" id="1.10.1740.10">
    <property type="match status" value="1"/>
</dbReference>
<dbReference type="InterPro" id="IPR000838">
    <property type="entry name" value="RNA_pol_sigma70_ECF_CS"/>
</dbReference>
<gene>
    <name evidence="9" type="ORF">NZD86_16765</name>
</gene>
<dbReference type="InterPro" id="IPR007627">
    <property type="entry name" value="RNA_pol_sigma70_r2"/>
</dbReference>
<feature type="domain" description="RNA polymerase sigma factor 70 region 4 type 2" evidence="8">
    <location>
        <begin position="134"/>
        <end position="184"/>
    </location>
</feature>
<evidence type="ECO:0000256" key="2">
    <source>
        <dbReference type="ARBA" id="ARBA00023015"/>
    </source>
</evidence>
<protein>
    <recommendedName>
        <fullName evidence="6">RNA polymerase sigma factor</fullName>
    </recommendedName>
</protein>
<dbReference type="Gene3D" id="1.10.10.10">
    <property type="entry name" value="Winged helix-like DNA-binding domain superfamily/Winged helix DNA-binding domain"/>
    <property type="match status" value="1"/>
</dbReference>
<dbReference type="InterPro" id="IPR036388">
    <property type="entry name" value="WH-like_DNA-bd_sf"/>
</dbReference>
<dbReference type="InterPro" id="IPR013325">
    <property type="entry name" value="RNA_pol_sigma_r2"/>
</dbReference>
<keyword evidence="10" id="KW-1185">Reference proteome</keyword>
<dbReference type="InterPro" id="IPR014284">
    <property type="entry name" value="RNA_pol_sigma-70_dom"/>
</dbReference>
<dbReference type="CDD" id="cd06171">
    <property type="entry name" value="Sigma70_r4"/>
    <property type="match status" value="1"/>
</dbReference>
<accession>A0ABY6YZH0</accession>
<evidence type="ECO:0000313" key="10">
    <source>
        <dbReference type="Proteomes" id="UP001164803"/>
    </source>
</evidence>
<dbReference type="InterPro" id="IPR039425">
    <property type="entry name" value="RNA_pol_sigma-70-like"/>
</dbReference>
<dbReference type="InterPro" id="IPR013324">
    <property type="entry name" value="RNA_pol_sigma_r3/r4-like"/>
</dbReference>
<dbReference type="Pfam" id="PF08281">
    <property type="entry name" value="Sigma70_r4_2"/>
    <property type="match status" value="1"/>
</dbReference>
<dbReference type="NCBIfam" id="TIGR02937">
    <property type="entry name" value="sigma70-ECF"/>
    <property type="match status" value="1"/>
</dbReference>
<evidence type="ECO:0000256" key="6">
    <source>
        <dbReference type="RuleBase" id="RU000716"/>
    </source>
</evidence>
<dbReference type="SUPFAM" id="SSF88946">
    <property type="entry name" value="Sigma2 domain of RNA polymerase sigma factors"/>
    <property type="match status" value="1"/>
</dbReference>
<comment type="similarity">
    <text evidence="1 6">Belongs to the sigma-70 factor family. ECF subfamily.</text>
</comment>
<keyword evidence="2 6" id="KW-0805">Transcription regulation</keyword>
<keyword evidence="5 6" id="KW-0804">Transcription</keyword>
<dbReference type="PROSITE" id="PS01063">
    <property type="entry name" value="SIGMA70_ECF"/>
    <property type="match status" value="1"/>
</dbReference>
<feature type="domain" description="RNA polymerase sigma-70 region 2" evidence="7">
    <location>
        <begin position="34"/>
        <end position="100"/>
    </location>
</feature>
<proteinExistence type="inferred from homology"/>
<organism evidence="9 10">
    <name type="scientific">Alicyclobacillus dauci</name>
    <dbReference type="NCBI Taxonomy" id="1475485"/>
    <lineage>
        <taxon>Bacteria</taxon>
        <taxon>Bacillati</taxon>
        <taxon>Bacillota</taxon>
        <taxon>Bacilli</taxon>
        <taxon>Bacillales</taxon>
        <taxon>Alicyclobacillaceae</taxon>
        <taxon>Alicyclobacillus</taxon>
    </lineage>
</organism>
<dbReference type="SUPFAM" id="SSF88659">
    <property type="entry name" value="Sigma3 and sigma4 domains of RNA polymerase sigma factors"/>
    <property type="match status" value="1"/>
</dbReference>
<evidence type="ECO:0000256" key="3">
    <source>
        <dbReference type="ARBA" id="ARBA00023082"/>
    </source>
</evidence>
<dbReference type="PANTHER" id="PTHR43133">
    <property type="entry name" value="RNA POLYMERASE ECF-TYPE SIGMA FACTO"/>
    <property type="match status" value="1"/>
</dbReference>
<sequence>MLHDDERTVGMRLAEERLFIKQVQEGQQEAYAQLVTRHQQMIYRVCFQLCKNHTVAEDLTQDTFLKAYESIHQFRGDASFSTWLYQIATRLCLNWRRRQGIERQRAASEAEVTLSNMPSHGSVEHDVIDRFQQQAIHSLVQSLNHPYQEVVELFYFQGWSYEEIAQSLGISVKTVESRLYRARNILREQGGVLI</sequence>
<reference evidence="9" key="1">
    <citation type="submission" date="2022-08" db="EMBL/GenBank/DDBJ databases">
        <title>Alicyclobacillus dauci DSM2870, complete genome.</title>
        <authorList>
            <person name="Wang Q."/>
            <person name="Cai R."/>
            <person name="Wang Z."/>
        </authorList>
    </citation>
    <scope>NUCLEOTIDE SEQUENCE</scope>
    <source>
        <strain evidence="9">DSM 28700</strain>
    </source>
</reference>
<name>A0ABY6YZH0_9BACL</name>
<evidence type="ECO:0000256" key="1">
    <source>
        <dbReference type="ARBA" id="ARBA00010641"/>
    </source>
</evidence>
<evidence type="ECO:0000259" key="8">
    <source>
        <dbReference type="Pfam" id="PF08281"/>
    </source>
</evidence>
<dbReference type="InterPro" id="IPR013249">
    <property type="entry name" value="RNA_pol_sigma70_r4_t2"/>
</dbReference>
<dbReference type="Proteomes" id="UP001164803">
    <property type="component" value="Chromosome"/>
</dbReference>
<evidence type="ECO:0000259" key="7">
    <source>
        <dbReference type="Pfam" id="PF04542"/>
    </source>
</evidence>
<evidence type="ECO:0000256" key="5">
    <source>
        <dbReference type="ARBA" id="ARBA00023163"/>
    </source>
</evidence>
<evidence type="ECO:0000256" key="4">
    <source>
        <dbReference type="ARBA" id="ARBA00023125"/>
    </source>
</evidence>
<dbReference type="EMBL" id="CP104064">
    <property type="protein sequence ID" value="WAH35905.1"/>
    <property type="molecule type" value="Genomic_DNA"/>
</dbReference>
<keyword evidence="4 6" id="KW-0238">DNA-binding</keyword>
<dbReference type="RefSeq" id="WP_268043195.1">
    <property type="nucleotide sequence ID" value="NZ_CP104064.1"/>
</dbReference>